<feature type="transmembrane region" description="Helical" evidence="5">
    <location>
        <begin position="416"/>
        <end position="437"/>
    </location>
</feature>
<dbReference type="PANTHER" id="PTHR43243:SF105">
    <property type="entry name" value="CATIONIC AMINO ACID TRANSPORTER C-TERMINAL DOMAIN-CONTAINING PROTEIN"/>
    <property type="match status" value="1"/>
</dbReference>
<dbReference type="PIRSF" id="PIRSF006060">
    <property type="entry name" value="AA_transporter"/>
    <property type="match status" value="1"/>
</dbReference>
<proteinExistence type="predicted"/>
<feature type="transmembrane region" description="Helical" evidence="5">
    <location>
        <begin position="443"/>
        <end position="463"/>
    </location>
</feature>
<keyword evidence="2 5" id="KW-0812">Transmembrane</keyword>
<evidence type="ECO:0000313" key="8">
    <source>
        <dbReference type="Proteomes" id="UP001159405"/>
    </source>
</evidence>
<name>A0ABN8MQV1_9CNID</name>
<feature type="transmembrane region" description="Helical" evidence="5">
    <location>
        <begin position="241"/>
        <end position="260"/>
    </location>
</feature>
<feature type="transmembrane region" description="Helical" evidence="5">
    <location>
        <begin position="50"/>
        <end position="69"/>
    </location>
</feature>
<evidence type="ECO:0000256" key="2">
    <source>
        <dbReference type="ARBA" id="ARBA00022692"/>
    </source>
</evidence>
<comment type="subcellular location">
    <subcellularLocation>
        <location evidence="1">Membrane</location>
        <topology evidence="1">Multi-pass membrane protein</topology>
    </subcellularLocation>
</comment>
<feature type="transmembrane region" description="Helical" evidence="5">
    <location>
        <begin position="356"/>
        <end position="379"/>
    </location>
</feature>
<evidence type="ECO:0000256" key="4">
    <source>
        <dbReference type="ARBA" id="ARBA00023136"/>
    </source>
</evidence>
<keyword evidence="4 5" id="KW-0472">Membrane</keyword>
<feature type="transmembrane region" description="Helical" evidence="5">
    <location>
        <begin position="76"/>
        <end position="95"/>
    </location>
</feature>
<evidence type="ECO:0000313" key="7">
    <source>
        <dbReference type="EMBL" id="CAH3033882.1"/>
    </source>
</evidence>
<feature type="transmembrane region" description="Helical" evidence="5">
    <location>
        <begin position="145"/>
        <end position="171"/>
    </location>
</feature>
<dbReference type="EMBL" id="CALNXK010000002">
    <property type="protein sequence ID" value="CAH3033882.1"/>
    <property type="molecule type" value="Genomic_DNA"/>
</dbReference>
<comment type="caution">
    <text evidence="7">The sequence shown here is derived from an EMBL/GenBank/DDBJ whole genome shotgun (WGS) entry which is preliminary data.</text>
</comment>
<evidence type="ECO:0000256" key="5">
    <source>
        <dbReference type="SAM" id="Phobius"/>
    </source>
</evidence>
<gene>
    <name evidence="7" type="ORF">PLOB_00016137</name>
</gene>
<evidence type="ECO:0000259" key="6">
    <source>
        <dbReference type="Pfam" id="PF13906"/>
    </source>
</evidence>
<feature type="domain" description="Cationic amino acid transporter C-terminal" evidence="6">
    <location>
        <begin position="416"/>
        <end position="466"/>
    </location>
</feature>
<keyword evidence="8" id="KW-1185">Reference proteome</keyword>
<sequence>MILEYIIAAASLARACSEYINSFVQGSIYNFFMEDIAKWNVPALGSFPDFLAMALALVISCIVSLGALKSSLFNKVMTFINLSVIIFIICVGLYFVEGKTWQAFAPYGVNGVLKAAGSCFYAFVGFDVIATASEEALNPKRSIPLSIILTIVISFLAYFGVATVLTLMIPYNQLSQFAPLAQAFTQRGFSAAKYVVAIGGLCATMSSLLTATFSVPRILYSMATDGLLYNWFAHVHDTTMVPVRAALASGVLIASLALLLDLKQLVEMLSIGTLMAYTMVVIAVLVTRYTPGVESVTLENDGSDKTTKTWMKTLCCSSDETDDRADISYRQVQNIDEETRSSKEEPDEKTSTRARVGVFTLTLSITAFLICLTRTYSYLGRAEAWAILLCCIFGLPIVASLMYIIRQPKNSATFPFTVPGVPFVPAIAIFFNVLLIVNLNPWTYIRFSVWTALGLLVYFGYGYKHSVEGMRQREITQTQLIISQTENFGKEVEEYPLASE</sequence>
<evidence type="ECO:0000256" key="3">
    <source>
        <dbReference type="ARBA" id="ARBA00022989"/>
    </source>
</evidence>
<dbReference type="Gene3D" id="1.20.1740.10">
    <property type="entry name" value="Amino acid/polyamine transporter I"/>
    <property type="match status" value="2"/>
</dbReference>
<evidence type="ECO:0000256" key="1">
    <source>
        <dbReference type="ARBA" id="ARBA00004141"/>
    </source>
</evidence>
<feature type="transmembrane region" description="Helical" evidence="5">
    <location>
        <begin position="266"/>
        <end position="286"/>
    </location>
</feature>
<dbReference type="InterPro" id="IPR029485">
    <property type="entry name" value="CAT_C"/>
</dbReference>
<protein>
    <recommendedName>
        <fullName evidence="6">Cationic amino acid transporter C-terminal domain-containing protein</fullName>
    </recommendedName>
</protein>
<accession>A0ABN8MQV1</accession>
<keyword evidence="3 5" id="KW-1133">Transmembrane helix</keyword>
<dbReference type="InterPro" id="IPR002293">
    <property type="entry name" value="AA/rel_permease1"/>
</dbReference>
<dbReference type="Pfam" id="PF13906">
    <property type="entry name" value="AA_permease_C"/>
    <property type="match status" value="1"/>
</dbReference>
<feature type="transmembrane region" description="Helical" evidence="5">
    <location>
        <begin position="385"/>
        <end position="404"/>
    </location>
</feature>
<feature type="transmembrane region" description="Helical" evidence="5">
    <location>
        <begin position="191"/>
        <end position="220"/>
    </location>
</feature>
<dbReference type="Pfam" id="PF13520">
    <property type="entry name" value="AA_permease_2"/>
    <property type="match status" value="1"/>
</dbReference>
<reference evidence="7 8" key="1">
    <citation type="submission" date="2022-05" db="EMBL/GenBank/DDBJ databases">
        <authorList>
            <consortium name="Genoscope - CEA"/>
            <person name="William W."/>
        </authorList>
    </citation>
    <scope>NUCLEOTIDE SEQUENCE [LARGE SCALE GENOMIC DNA]</scope>
</reference>
<organism evidence="7 8">
    <name type="scientific">Porites lobata</name>
    <dbReference type="NCBI Taxonomy" id="104759"/>
    <lineage>
        <taxon>Eukaryota</taxon>
        <taxon>Metazoa</taxon>
        <taxon>Cnidaria</taxon>
        <taxon>Anthozoa</taxon>
        <taxon>Hexacorallia</taxon>
        <taxon>Scleractinia</taxon>
        <taxon>Fungiina</taxon>
        <taxon>Poritidae</taxon>
        <taxon>Porites</taxon>
    </lineage>
</organism>
<dbReference type="PANTHER" id="PTHR43243">
    <property type="entry name" value="INNER MEMBRANE TRANSPORTER YGJI-RELATED"/>
    <property type="match status" value="1"/>
</dbReference>
<feature type="transmembrane region" description="Helical" evidence="5">
    <location>
        <begin position="115"/>
        <end position="133"/>
    </location>
</feature>
<dbReference type="Proteomes" id="UP001159405">
    <property type="component" value="Unassembled WGS sequence"/>
</dbReference>